<dbReference type="OrthoDB" id="273452at2759"/>
<evidence type="ECO:0000313" key="2">
    <source>
        <dbReference type="Proteomes" id="UP000224567"/>
    </source>
</evidence>
<dbReference type="Proteomes" id="UP000224567">
    <property type="component" value="Unassembled WGS sequence"/>
</dbReference>
<comment type="caution">
    <text evidence="1">The sequence shown here is derived from an EMBL/GenBank/DDBJ whole genome shotgun (WGS) entry which is preliminary data.</text>
</comment>
<dbReference type="STRING" id="33114.A0A2G2XM36"/>
<evidence type="ECO:0000313" key="1">
    <source>
        <dbReference type="EMBL" id="PHT58555.1"/>
    </source>
</evidence>
<reference evidence="2" key="2">
    <citation type="journal article" date="2017" name="J. Anim. Genet.">
        <title>Multiple reference genome sequences of hot pepper reveal the massive evolution of plant disease resistance genes by retroduplication.</title>
        <authorList>
            <person name="Kim S."/>
            <person name="Park J."/>
            <person name="Yeom S.-I."/>
            <person name="Kim Y.-M."/>
            <person name="Seo E."/>
            <person name="Kim K.-T."/>
            <person name="Kim M.-S."/>
            <person name="Lee J.M."/>
            <person name="Cheong K."/>
            <person name="Shin H.-S."/>
            <person name="Kim S.-B."/>
            <person name="Han K."/>
            <person name="Lee J."/>
            <person name="Park M."/>
            <person name="Lee H.-A."/>
            <person name="Lee H.-Y."/>
            <person name="Lee Y."/>
            <person name="Oh S."/>
            <person name="Lee J.H."/>
            <person name="Choi E."/>
            <person name="Choi E."/>
            <person name="Lee S.E."/>
            <person name="Jeon J."/>
            <person name="Kim H."/>
            <person name="Choi G."/>
            <person name="Song H."/>
            <person name="Lee J."/>
            <person name="Lee S.-C."/>
            <person name="Kwon J.-K."/>
            <person name="Lee H.-Y."/>
            <person name="Koo N."/>
            <person name="Hong Y."/>
            <person name="Kim R.W."/>
            <person name="Kang W.-H."/>
            <person name="Huh J.H."/>
            <person name="Kang B.-C."/>
            <person name="Yang T.-J."/>
            <person name="Lee Y.-H."/>
            <person name="Bennetzen J.L."/>
            <person name="Choi D."/>
        </authorList>
    </citation>
    <scope>NUCLEOTIDE SEQUENCE [LARGE SCALE GENOMIC DNA]</scope>
    <source>
        <strain evidence="2">cv. PBC81</strain>
    </source>
</reference>
<accession>A0A2G2XM36</accession>
<dbReference type="EMBL" id="MLFT02000001">
    <property type="protein sequence ID" value="PHT58555.1"/>
    <property type="molecule type" value="Genomic_DNA"/>
</dbReference>
<organism evidence="1 2">
    <name type="scientific">Capsicum baccatum</name>
    <name type="common">Peruvian pepper</name>
    <dbReference type="NCBI Taxonomy" id="33114"/>
    <lineage>
        <taxon>Eukaryota</taxon>
        <taxon>Viridiplantae</taxon>
        <taxon>Streptophyta</taxon>
        <taxon>Embryophyta</taxon>
        <taxon>Tracheophyta</taxon>
        <taxon>Spermatophyta</taxon>
        <taxon>Magnoliopsida</taxon>
        <taxon>eudicotyledons</taxon>
        <taxon>Gunneridae</taxon>
        <taxon>Pentapetalae</taxon>
        <taxon>asterids</taxon>
        <taxon>lamiids</taxon>
        <taxon>Solanales</taxon>
        <taxon>Solanaceae</taxon>
        <taxon>Solanoideae</taxon>
        <taxon>Capsiceae</taxon>
        <taxon>Capsicum</taxon>
    </lineage>
</organism>
<gene>
    <name evidence="1" type="ORF">CQW23_00918</name>
</gene>
<keyword evidence="2" id="KW-1185">Reference proteome</keyword>
<protein>
    <submittedName>
        <fullName evidence="1">Uncharacterized protein</fullName>
    </submittedName>
</protein>
<name>A0A2G2XM36_CAPBA</name>
<proteinExistence type="predicted"/>
<dbReference type="AlphaFoldDB" id="A0A2G2XM36"/>
<reference evidence="1 2" key="1">
    <citation type="journal article" date="2017" name="Genome Biol.">
        <title>New reference genome sequences of hot pepper reveal the massive evolution of plant disease-resistance genes by retroduplication.</title>
        <authorList>
            <person name="Kim S."/>
            <person name="Park J."/>
            <person name="Yeom S.I."/>
            <person name="Kim Y.M."/>
            <person name="Seo E."/>
            <person name="Kim K.T."/>
            <person name="Kim M.S."/>
            <person name="Lee J.M."/>
            <person name="Cheong K."/>
            <person name="Shin H.S."/>
            <person name="Kim S.B."/>
            <person name="Han K."/>
            <person name="Lee J."/>
            <person name="Park M."/>
            <person name="Lee H.A."/>
            <person name="Lee H.Y."/>
            <person name="Lee Y."/>
            <person name="Oh S."/>
            <person name="Lee J.H."/>
            <person name="Choi E."/>
            <person name="Choi E."/>
            <person name="Lee S.E."/>
            <person name="Jeon J."/>
            <person name="Kim H."/>
            <person name="Choi G."/>
            <person name="Song H."/>
            <person name="Lee J."/>
            <person name="Lee S.C."/>
            <person name="Kwon J.K."/>
            <person name="Lee H.Y."/>
            <person name="Koo N."/>
            <person name="Hong Y."/>
            <person name="Kim R.W."/>
            <person name="Kang W.H."/>
            <person name="Huh J.H."/>
            <person name="Kang B.C."/>
            <person name="Yang T.J."/>
            <person name="Lee Y.H."/>
            <person name="Bennetzen J.L."/>
            <person name="Choi D."/>
        </authorList>
    </citation>
    <scope>NUCLEOTIDE SEQUENCE [LARGE SCALE GENOMIC DNA]</scope>
    <source>
        <strain evidence="2">cv. PBC81</strain>
    </source>
</reference>
<sequence>MLEAAHDISIYIHRFHNLDLFQQGWYHIKITMRWEDDDNGLLGTPSRILQYEEKTCSKIGKGKVSGSTSHRTMDIGKFVFRDCVHIELPDPGHLIPAVNYFRDIVMGLKFQTSNAFAPGK</sequence>